<reference evidence="1" key="1">
    <citation type="journal article" date="2022" name="bioRxiv">
        <title>Sequencing and chromosome-scale assembly of the giantPleurodeles waltlgenome.</title>
        <authorList>
            <person name="Brown T."/>
            <person name="Elewa A."/>
            <person name="Iarovenko S."/>
            <person name="Subramanian E."/>
            <person name="Araus A.J."/>
            <person name="Petzold A."/>
            <person name="Susuki M."/>
            <person name="Suzuki K.-i.T."/>
            <person name="Hayashi T."/>
            <person name="Toyoda A."/>
            <person name="Oliveira C."/>
            <person name="Osipova E."/>
            <person name="Leigh N.D."/>
            <person name="Simon A."/>
            <person name="Yun M.H."/>
        </authorList>
    </citation>
    <scope>NUCLEOTIDE SEQUENCE</scope>
    <source>
        <strain evidence="1">20211129_DDA</strain>
        <tissue evidence="1">Liver</tissue>
    </source>
</reference>
<dbReference type="EMBL" id="JANPWB010000001">
    <property type="protein sequence ID" value="KAJ1213068.1"/>
    <property type="molecule type" value="Genomic_DNA"/>
</dbReference>
<evidence type="ECO:0000313" key="2">
    <source>
        <dbReference type="Proteomes" id="UP001066276"/>
    </source>
</evidence>
<sequence>MKSCVYSAQLLRRSRSALYQMHEMRQPSRFPRSCELGTVSERGPDCKTRDVQPLTPITRGRPHFTNCVILRRPLCPCSLTGPKDWEPR</sequence>
<name>A0AAV7WKG9_PLEWA</name>
<dbReference type="Proteomes" id="UP001066276">
    <property type="component" value="Chromosome 1_1"/>
</dbReference>
<dbReference type="AlphaFoldDB" id="A0AAV7WKG9"/>
<proteinExistence type="predicted"/>
<comment type="caution">
    <text evidence="1">The sequence shown here is derived from an EMBL/GenBank/DDBJ whole genome shotgun (WGS) entry which is preliminary data.</text>
</comment>
<protein>
    <submittedName>
        <fullName evidence="1">Uncharacterized protein</fullName>
    </submittedName>
</protein>
<keyword evidence="2" id="KW-1185">Reference proteome</keyword>
<gene>
    <name evidence="1" type="ORF">NDU88_000707</name>
</gene>
<evidence type="ECO:0000313" key="1">
    <source>
        <dbReference type="EMBL" id="KAJ1213068.1"/>
    </source>
</evidence>
<accession>A0AAV7WKG9</accession>
<organism evidence="1 2">
    <name type="scientific">Pleurodeles waltl</name>
    <name type="common">Iberian ribbed newt</name>
    <dbReference type="NCBI Taxonomy" id="8319"/>
    <lineage>
        <taxon>Eukaryota</taxon>
        <taxon>Metazoa</taxon>
        <taxon>Chordata</taxon>
        <taxon>Craniata</taxon>
        <taxon>Vertebrata</taxon>
        <taxon>Euteleostomi</taxon>
        <taxon>Amphibia</taxon>
        <taxon>Batrachia</taxon>
        <taxon>Caudata</taxon>
        <taxon>Salamandroidea</taxon>
        <taxon>Salamandridae</taxon>
        <taxon>Pleurodelinae</taxon>
        <taxon>Pleurodeles</taxon>
    </lineage>
</organism>